<name>A0A3N1GU64_9ACTN</name>
<evidence type="ECO:0000313" key="2">
    <source>
        <dbReference type="Proteomes" id="UP000271683"/>
    </source>
</evidence>
<evidence type="ECO:0008006" key="3">
    <source>
        <dbReference type="Google" id="ProtNLM"/>
    </source>
</evidence>
<organism evidence="1 2">
    <name type="scientific">Couchioplanes caeruleus</name>
    <dbReference type="NCBI Taxonomy" id="56438"/>
    <lineage>
        <taxon>Bacteria</taxon>
        <taxon>Bacillati</taxon>
        <taxon>Actinomycetota</taxon>
        <taxon>Actinomycetes</taxon>
        <taxon>Micromonosporales</taxon>
        <taxon>Micromonosporaceae</taxon>
        <taxon>Couchioplanes</taxon>
    </lineage>
</organism>
<dbReference type="EMBL" id="RJKL01000001">
    <property type="protein sequence ID" value="ROP33722.1"/>
    <property type="molecule type" value="Genomic_DNA"/>
</dbReference>
<protein>
    <recommendedName>
        <fullName evidence="3">Excreted virulence factor EspC (Type VII ESX diderm)</fullName>
    </recommendedName>
</protein>
<comment type="caution">
    <text evidence="1">The sequence shown here is derived from an EMBL/GenBank/DDBJ whole genome shotgun (WGS) entry which is preliminary data.</text>
</comment>
<accession>A0A3N1GU64</accession>
<sequence>MSDPPSAAEVTVATAVLRKESGVWDDQGGRLSALSTKVEAMEFGRLEAGLFQLMVGPYNDVIRAVTARAREGAAAMTSIGQTLISVADTYDAEDKANEHRIRDVY</sequence>
<gene>
    <name evidence="1" type="ORF">EDD30_6758</name>
</gene>
<dbReference type="AlphaFoldDB" id="A0A3N1GU64"/>
<reference evidence="1 2" key="1">
    <citation type="submission" date="2018-11" db="EMBL/GenBank/DDBJ databases">
        <title>Sequencing the genomes of 1000 actinobacteria strains.</title>
        <authorList>
            <person name="Klenk H.-P."/>
        </authorList>
    </citation>
    <scope>NUCLEOTIDE SEQUENCE [LARGE SCALE GENOMIC DNA]</scope>
    <source>
        <strain evidence="1 2">DSM 43634</strain>
    </source>
</reference>
<evidence type="ECO:0000313" key="1">
    <source>
        <dbReference type="EMBL" id="ROP33722.1"/>
    </source>
</evidence>
<proteinExistence type="predicted"/>
<dbReference type="Proteomes" id="UP000271683">
    <property type="component" value="Unassembled WGS sequence"/>
</dbReference>
<dbReference type="RefSeq" id="WP_244945490.1">
    <property type="nucleotide sequence ID" value="NZ_RJKL01000001.1"/>
</dbReference>